<evidence type="ECO:0000313" key="4">
    <source>
        <dbReference type="Proteomes" id="UP001623852"/>
    </source>
</evidence>
<evidence type="ECO:0000313" key="3">
    <source>
        <dbReference type="EMBL" id="WYZ19712.1"/>
    </source>
</evidence>
<keyword evidence="1" id="KW-1133">Transmembrane helix</keyword>
<dbReference type="Pfam" id="PF13239">
    <property type="entry name" value="2TM"/>
    <property type="match status" value="1"/>
</dbReference>
<protein>
    <submittedName>
        <fullName evidence="3">2TM domain-containing protein</fullName>
    </submittedName>
</protein>
<dbReference type="EMBL" id="CP150845">
    <property type="protein sequence ID" value="WYZ19712.1"/>
    <property type="molecule type" value="Genomic_DNA"/>
</dbReference>
<keyword evidence="4" id="KW-1185">Reference proteome</keyword>
<feature type="transmembrane region" description="Helical" evidence="1">
    <location>
        <begin position="65"/>
        <end position="86"/>
    </location>
</feature>
<sequence>MENNSSNNIEENELQQLASKKVAKLKSFYKYTFFYIIALIVYVLKQYTELPLHSFPFQFINGVVMSIWTAVYISCVIDMVVSFKFLGREWEERKLRSLLEKKNKVQKWE</sequence>
<organism evidence="3 4">
    <name type="scientific">Flavobacterium soyae</name>
    <dbReference type="NCBI Taxonomy" id="2903098"/>
    <lineage>
        <taxon>Bacteria</taxon>
        <taxon>Pseudomonadati</taxon>
        <taxon>Bacteroidota</taxon>
        <taxon>Flavobacteriia</taxon>
        <taxon>Flavobacteriales</taxon>
        <taxon>Flavobacteriaceae</taxon>
        <taxon>Flavobacterium</taxon>
    </lineage>
</organism>
<dbReference type="InterPro" id="IPR025698">
    <property type="entry name" value="2TM_dom"/>
</dbReference>
<dbReference type="Proteomes" id="UP001623852">
    <property type="component" value="Chromosome"/>
</dbReference>
<dbReference type="RefSeq" id="WP_232679050.1">
    <property type="nucleotide sequence ID" value="NZ_CP150845.1"/>
</dbReference>
<evidence type="ECO:0000259" key="2">
    <source>
        <dbReference type="Pfam" id="PF13239"/>
    </source>
</evidence>
<proteinExistence type="predicted"/>
<name>A0ABZ2UEA5_9FLAO</name>
<feature type="domain" description="2TM" evidence="2">
    <location>
        <begin position="17"/>
        <end position="99"/>
    </location>
</feature>
<accession>A0ABZ2UEA5</accession>
<evidence type="ECO:0000256" key="1">
    <source>
        <dbReference type="SAM" id="Phobius"/>
    </source>
</evidence>
<keyword evidence="1" id="KW-0472">Membrane</keyword>
<gene>
    <name evidence="3" type="ORF">AABD74_21410</name>
</gene>
<keyword evidence="1" id="KW-0812">Transmembrane</keyword>
<feature type="transmembrane region" description="Helical" evidence="1">
    <location>
        <begin position="28"/>
        <end position="45"/>
    </location>
</feature>
<reference evidence="3 4" key="1">
    <citation type="submission" date="2024-03" db="EMBL/GenBank/DDBJ databases">
        <title>Flavobacterium soyae.</title>
        <authorList>
            <person name="Zheng W."/>
        </authorList>
    </citation>
    <scope>NUCLEOTIDE SEQUENCE [LARGE SCALE GENOMIC DNA]</scope>
    <source>
        <strain evidence="3 4">55</strain>
    </source>
</reference>